<dbReference type="EMBL" id="JBEDUW010000006">
    <property type="protein sequence ID" value="KAK9923914.1"/>
    <property type="molecule type" value="Genomic_DNA"/>
</dbReference>
<reference evidence="1 2" key="1">
    <citation type="journal article" date="2023" name="G3 (Bethesda)">
        <title>A chromosome-length genome assembly and annotation of blackberry (Rubus argutus, cv. 'Hillquist').</title>
        <authorList>
            <person name="Bruna T."/>
            <person name="Aryal R."/>
            <person name="Dudchenko O."/>
            <person name="Sargent D.J."/>
            <person name="Mead D."/>
            <person name="Buti M."/>
            <person name="Cavallini A."/>
            <person name="Hytonen T."/>
            <person name="Andres J."/>
            <person name="Pham M."/>
            <person name="Weisz D."/>
            <person name="Mascagni F."/>
            <person name="Usai G."/>
            <person name="Natali L."/>
            <person name="Bassil N."/>
            <person name="Fernandez G.E."/>
            <person name="Lomsadze A."/>
            <person name="Armour M."/>
            <person name="Olukolu B."/>
            <person name="Poorten T."/>
            <person name="Britton C."/>
            <person name="Davik J."/>
            <person name="Ashrafi H."/>
            <person name="Aiden E.L."/>
            <person name="Borodovsky M."/>
            <person name="Worthington M."/>
        </authorList>
    </citation>
    <scope>NUCLEOTIDE SEQUENCE [LARGE SCALE GENOMIC DNA]</scope>
    <source>
        <strain evidence="1">PI 553951</strain>
    </source>
</reference>
<protein>
    <submittedName>
        <fullName evidence="1">Uncharacterized protein</fullName>
    </submittedName>
</protein>
<proteinExistence type="predicted"/>
<evidence type="ECO:0000313" key="2">
    <source>
        <dbReference type="Proteomes" id="UP001457282"/>
    </source>
</evidence>
<organism evidence="1 2">
    <name type="scientific">Rubus argutus</name>
    <name type="common">Southern blackberry</name>
    <dbReference type="NCBI Taxonomy" id="59490"/>
    <lineage>
        <taxon>Eukaryota</taxon>
        <taxon>Viridiplantae</taxon>
        <taxon>Streptophyta</taxon>
        <taxon>Embryophyta</taxon>
        <taxon>Tracheophyta</taxon>
        <taxon>Spermatophyta</taxon>
        <taxon>Magnoliopsida</taxon>
        <taxon>eudicotyledons</taxon>
        <taxon>Gunneridae</taxon>
        <taxon>Pentapetalae</taxon>
        <taxon>rosids</taxon>
        <taxon>fabids</taxon>
        <taxon>Rosales</taxon>
        <taxon>Rosaceae</taxon>
        <taxon>Rosoideae</taxon>
        <taxon>Rosoideae incertae sedis</taxon>
        <taxon>Rubus</taxon>
    </lineage>
</organism>
<dbReference type="AlphaFoldDB" id="A0AAW1WIZ5"/>
<dbReference type="Proteomes" id="UP001457282">
    <property type="component" value="Unassembled WGS sequence"/>
</dbReference>
<accession>A0AAW1WIZ5</accession>
<sequence length="148" mass="16990">MRGPTSLMKIQKGHTYGGWDCTWRRIQVKKLVEHPGDGGEYVDPPLTLLMKTPKREEGGGWDDTWRRIQVKEQVEHTGDGWYRQGLLVVPSSPPWPTTTITASPLLHLRHHFPSLLKDLVCKLQSITTSETMEVTLPYQFNPCHLWTC</sequence>
<gene>
    <name evidence="1" type="ORF">M0R45_032311</name>
</gene>
<comment type="caution">
    <text evidence="1">The sequence shown here is derived from an EMBL/GenBank/DDBJ whole genome shotgun (WGS) entry which is preliminary data.</text>
</comment>
<keyword evidence="2" id="KW-1185">Reference proteome</keyword>
<evidence type="ECO:0000313" key="1">
    <source>
        <dbReference type="EMBL" id="KAK9923914.1"/>
    </source>
</evidence>
<name>A0AAW1WIZ5_RUBAR</name>